<evidence type="ECO:0000256" key="14">
    <source>
        <dbReference type="PIRSR" id="PIRSR600823-3"/>
    </source>
</evidence>
<evidence type="ECO:0000256" key="17">
    <source>
        <dbReference type="RuleBase" id="RU362060"/>
    </source>
</evidence>
<dbReference type="PROSITE" id="PS00435">
    <property type="entry name" value="PEROXIDASE_1"/>
    <property type="match status" value="1"/>
</dbReference>
<evidence type="ECO:0000256" key="8">
    <source>
        <dbReference type="ARBA" id="ARBA00023004"/>
    </source>
</evidence>
<keyword evidence="4 17" id="KW-0349">Heme</keyword>
<keyword evidence="3 17" id="KW-0575">Peroxidase</keyword>
<dbReference type="SUPFAM" id="SSF48113">
    <property type="entry name" value="Heme-dependent peroxidases"/>
    <property type="match status" value="1"/>
</dbReference>
<feature type="site" description="Transition state stabilizer" evidence="15">
    <location>
        <position position="67"/>
    </location>
</feature>
<reference evidence="19" key="1">
    <citation type="submission" date="2020-07" db="EMBL/GenBank/DDBJ databases">
        <authorList>
            <person name="Lin J."/>
        </authorList>
    </citation>
    <scope>NUCLEOTIDE SEQUENCE</scope>
</reference>
<dbReference type="PROSITE" id="PS50873">
    <property type="entry name" value="PEROXIDASE_4"/>
    <property type="match status" value="1"/>
</dbReference>
<feature type="domain" description="Plant heme peroxidase family profile" evidence="18">
    <location>
        <begin position="30"/>
        <end position="336"/>
    </location>
</feature>
<feature type="disulfide bond" evidence="16">
    <location>
        <begin position="73"/>
        <end position="78"/>
    </location>
</feature>
<dbReference type="Pfam" id="PF00141">
    <property type="entry name" value="peroxidase"/>
    <property type="match status" value="1"/>
</dbReference>
<feature type="binding site" evidence="14">
    <location>
        <position position="93"/>
    </location>
    <ligand>
        <name>Ca(2+)</name>
        <dbReference type="ChEBI" id="CHEBI:29108"/>
        <label>1</label>
    </ligand>
</feature>
<evidence type="ECO:0000256" key="1">
    <source>
        <dbReference type="ARBA" id="ARBA00000189"/>
    </source>
</evidence>
<dbReference type="PRINTS" id="PR00461">
    <property type="entry name" value="PLPEROXIDASE"/>
</dbReference>
<dbReference type="GO" id="GO:0140825">
    <property type="term" value="F:lactoperoxidase activity"/>
    <property type="evidence" value="ECO:0007669"/>
    <property type="project" value="UniProtKB-EC"/>
</dbReference>
<comment type="cofactor">
    <cofactor evidence="14 17">
        <name>Ca(2+)</name>
        <dbReference type="ChEBI" id="CHEBI:29108"/>
    </cofactor>
    <text evidence="14 17">Binds 2 calcium ions per subunit.</text>
</comment>
<feature type="binding site" description="axial binding residue" evidence="14">
    <location>
        <position position="198"/>
    </location>
    <ligand>
        <name>heme b</name>
        <dbReference type="ChEBI" id="CHEBI:60344"/>
    </ligand>
    <ligandPart>
        <name>Fe</name>
        <dbReference type="ChEBI" id="CHEBI:18248"/>
    </ligandPart>
</feature>
<dbReference type="GO" id="GO:0020037">
    <property type="term" value="F:heme binding"/>
    <property type="evidence" value="ECO:0007669"/>
    <property type="project" value="UniProtKB-UniRule"/>
</dbReference>
<dbReference type="InterPro" id="IPR033905">
    <property type="entry name" value="Secretory_peroxidase"/>
</dbReference>
<dbReference type="PROSITE" id="PS00436">
    <property type="entry name" value="PEROXIDASE_2"/>
    <property type="match status" value="1"/>
</dbReference>
<sequence length="337" mass="35988">MGSRSYLLIFSSSLLFSICILTLASPTTPTLDVGFYRYSCPAVEDIIRQTVLQAVAHDPGIAAGLIRMHFHDCFVRGCDASVLLDSTPGNCAEKDSVANHPSLRGFLVIDAAKAAVEAACRRTVSCADILAFAARDAAFLAGGIDYPVPAGRRDGRVSLESEVRPNLPHPSFSACQLTANFAKKGLALDDMIALSGAHSIGRSHCSSFGSRLYNFTTNRLQDPSMDPRFAAYLKTKCPTLTTPGSSDAIDPTVPLDAVSPTTLDNQYYKNVVAHRGLFTSDQTLAASPETAGLVRFYAAERAAWAAKFAAAMVKVGSIEVLSGEEGEIRENCRVVNS</sequence>
<keyword evidence="8 14" id="KW-0408">Iron</keyword>
<evidence type="ECO:0000256" key="10">
    <source>
        <dbReference type="ARBA" id="ARBA00023180"/>
    </source>
</evidence>
<comment type="cofactor">
    <cofactor evidence="14 17">
        <name>heme b</name>
        <dbReference type="ChEBI" id="CHEBI:60344"/>
    </cofactor>
    <text evidence="14 17">Binds 1 heme b (iron(II)-protoporphyrin IX) group per subunit.</text>
</comment>
<feature type="binding site" evidence="14">
    <location>
        <position position="81"/>
    </location>
    <ligand>
        <name>Ca(2+)</name>
        <dbReference type="ChEBI" id="CHEBI:29108"/>
        <label>1</label>
    </ligand>
</feature>
<name>A0A6V7PBX7_ANACO</name>
<evidence type="ECO:0000256" key="15">
    <source>
        <dbReference type="PIRSR" id="PIRSR600823-4"/>
    </source>
</evidence>
<evidence type="ECO:0000256" key="5">
    <source>
        <dbReference type="ARBA" id="ARBA00022723"/>
    </source>
</evidence>
<comment type="function">
    <text evidence="17">Removal of H(2)O(2), oxidation of toxic reductants, biosynthesis and degradation of lignin, suberization, auxin catabolism, response to environmental stresses such as wounding, pathogen attack and oxidative stress.</text>
</comment>
<keyword evidence="5 14" id="KW-0479">Metal-binding</keyword>
<feature type="disulfide bond" evidence="16">
    <location>
        <begin position="205"/>
        <end position="237"/>
    </location>
</feature>
<dbReference type="Gene3D" id="1.10.520.10">
    <property type="match status" value="1"/>
</dbReference>
<comment type="catalytic activity">
    <reaction evidence="1 17">
        <text>2 a phenolic donor + H2O2 = 2 a phenolic radical donor + 2 H2O</text>
        <dbReference type="Rhea" id="RHEA:56136"/>
        <dbReference type="ChEBI" id="CHEBI:15377"/>
        <dbReference type="ChEBI" id="CHEBI:16240"/>
        <dbReference type="ChEBI" id="CHEBI:139520"/>
        <dbReference type="ChEBI" id="CHEBI:139521"/>
        <dbReference type="EC" id="1.11.1.7"/>
    </reaction>
</comment>
<dbReference type="CDD" id="cd00693">
    <property type="entry name" value="secretory_peroxidase"/>
    <property type="match status" value="1"/>
</dbReference>
<keyword evidence="11 17" id="KW-0376">Hydrogen peroxide</keyword>
<comment type="similarity">
    <text evidence="17">Belongs to the peroxidase family. Classical plant (class III) peroxidase subfamily.</text>
</comment>
<keyword evidence="7 17" id="KW-0560">Oxidoreductase</keyword>
<feature type="active site" description="Proton acceptor" evidence="12">
    <location>
        <position position="71"/>
    </location>
</feature>
<feature type="binding site" evidence="14">
    <location>
        <position position="256"/>
    </location>
    <ligand>
        <name>Ca(2+)</name>
        <dbReference type="ChEBI" id="CHEBI:29108"/>
        <label>2</label>
    </ligand>
</feature>
<dbReference type="GO" id="GO:0006979">
    <property type="term" value="P:response to oxidative stress"/>
    <property type="evidence" value="ECO:0007669"/>
    <property type="project" value="UniProtKB-UniRule"/>
</dbReference>
<keyword evidence="17" id="KW-0732">Signal</keyword>
<evidence type="ECO:0000256" key="12">
    <source>
        <dbReference type="PIRSR" id="PIRSR600823-1"/>
    </source>
</evidence>
<evidence type="ECO:0000256" key="9">
    <source>
        <dbReference type="ARBA" id="ARBA00023157"/>
    </source>
</evidence>
<dbReference type="Gene3D" id="1.10.420.10">
    <property type="entry name" value="Peroxidase, domain 2"/>
    <property type="match status" value="1"/>
</dbReference>
<comment type="subcellular location">
    <subcellularLocation>
        <location evidence="17">Secreted</location>
    </subcellularLocation>
</comment>
<evidence type="ECO:0000313" key="19">
    <source>
        <dbReference type="EMBL" id="CAD1828321.1"/>
    </source>
</evidence>
<dbReference type="AlphaFoldDB" id="A0A6V7PBX7"/>
<feature type="disulfide bond" evidence="16">
    <location>
        <begin position="40"/>
        <end position="120"/>
    </location>
</feature>
<evidence type="ECO:0000256" key="7">
    <source>
        <dbReference type="ARBA" id="ARBA00023002"/>
    </source>
</evidence>
<feature type="chain" id="PRO_5028512722" description="Peroxidase" evidence="17">
    <location>
        <begin position="25"/>
        <end position="337"/>
    </location>
</feature>
<feature type="binding site" evidence="14">
    <location>
        <position position="75"/>
    </location>
    <ligand>
        <name>Ca(2+)</name>
        <dbReference type="ChEBI" id="CHEBI:29108"/>
        <label>1</label>
    </ligand>
</feature>
<evidence type="ECO:0000256" key="3">
    <source>
        <dbReference type="ARBA" id="ARBA00022559"/>
    </source>
</evidence>
<dbReference type="InterPro" id="IPR019793">
    <property type="entry name" value="Peroxidases_heam-ligand_BS"/>
</dbReference>
<keyword evidence="9 16" id="KW-1015">Disulfide bond</keyword>
<evidence type="ECO:0000256" key="4">
    <source>
        <dbReference type="ARBA" id="ARBA00022617"/>
    </source>
</evidence>
<dbReference type="InterPro" id="IPR000823">
    <property type="entry name" value="Peroxidase_pln"/>
</dbReference>
<dbReference type="FunFam" id="1.10.420.10:FF:000006">
    <property type="entry name" value="Peroxidase"/>
    <property type="match status" value="1"/>
</dbReference>
<dbReference type="PANTHER" id="PTHR31517:SF84">
    <property type="entry name" value="PEROXIDASE"/>
    <property type="match status" value="1"/>
</dbReference>
<evidence type="ECO:0000256" key="16">
    <source>
        <dbReference type="PIRSR" id="PIRSR600823-5"/>
    </source>
</evidence>
<evidence type="ECO:0000256" key="2">
    <source>
        <dbReference type="ARBA" id="ARBA00006873"/>
    </source>
</evidence>
<dbReference type="FunFam" id="1.10.520.10:FF:000001">
    <property type="entry name" value="Peroxidase"/>
    <property type="match status" value="1"/>
</dbReference>
<gene>
    <name evidence="19" type="ORF">CB5_LOCUS11532</name>
</gene>
<dbReference type="GO" id="GO:0046872">
    <property type="term" value="F:metal ion binding"/>
    <property type="evidence" value="ECO:0007669"/>
    <property type="project" value="UniProtKB-UniRule"/>
</dbReference>
<keyword evidence="6 14" id="KW-0106">Calcium</keyword>
<feature type="disulfide bond" evidence="16">
    <location>
        <begin position="126"/>
        <end position="332"/>
    </location>
</feature>
<dbReference type="PRINTS" id="PR00458">
    <property type="entry name" value="PEROXIDASE"/>
</dbReference>
<feature type="binding site" evidence="14">
    <location>
        <position position="72"/>
    </location>
    <ligand>
        <name>Ca(2+)</name>
        <dbReference type="ChEBI" id="CHEBI:29108"/>
        <label>1</label>
    </ligand>
</feature>
<feature type="binding site" evidence="14">
    <location>
        <position position="77"/>
    </location>
    <ligand>
        <name>Ca(2+)</name>
        <dbReference type="ChEBI" id="CHEBI:29108"/>
        <label>1</label>
    </ligand>
</feature>
<dbReference type="InterPro" id="IPR019794">
    <property type="entry name" value="Peroxidases_AS"/>
</dbReference>
<dbReference type="EC" id="1.11.1.7" evidence="17"/>
<evidence type="ECO:0000256" key="13">
    <source>
        <dbReference type="PIRSR" id="PIRSR600823-2"/>
    </source>
</evidence>
<evidence type="ECO:0000256" key="11">
    <source>
        <dbReference type="ARBA" id="ARBA00023324"/>
    </source>
</evidence>
<comment type="similarity">
    <text evidence="2">Belongs to the peroxidase family. Ascorbate peroxidase subfamily.</text>
</comment>
<evidence type="ECO:0000256" key="6">
    <source>
        <dbReference type="ARBA" id="ARBA00022837"/>
    </source>
</evidence>
<dbReference type="GO" id="GO:0042744">
    <property type="term" value="P:hydrogen peroxide catabolic process"/>
    <property type="evidence" value="ECO:0007669"/>
    <property type="project" value="UniProtKB-KW"/>
</dbReference>
<evidence type="ECO:0000259" key="18">
    <source>
        <dbReference type="PROSITE" id="PS50873"/>
    </source>
</evidence>
<organism evidence="19">
    <name type="scientific">Ananas comosus var. bracteatus</name>
    <name type="common">red pineapple</name>
    <dbReference type="NCBI Taxonomy" id="296719"/>
    <lineage>
        <taxon>Eukaryota</taxon>
        <taxon>Viridiplantae</taxon>
        <taxon>Streptophyta</taxon>
        <taxon>Embryophyta</taxon>
        <taxon>Tracheophyta</taxon>
        <taxon>Spermatophyta</taxon>
        <taxon>Magnoliopsida</taxon>
        <taxon>Liliopsida</taxon>
        <taxon>Poales</taxon>
        <taxon>Bromeliaceae</taxon>
        <taxon>Bromelioideae</taxon>
        <taxon>Ananas</taxon>
    </lineage>
</organism>
<dbReference type="InterPro" id="IPR010255">
    <property type="entry name" value="Haem_peroxidase_sf"/>
</dbReference>
<feature type="signal peptide" evidence="17">
    <location>
        <begin position="1"/>
        <end position="24"/>
    </location>
</feature>
<feature type="binding site" evidence="13">
    <location>
        <position position="168"/>
    </location>
    <ligand>
        <name>substrate</name>
    </ligand>
</feature>
<keyword evidence="10" id="KW-0325">Glycoprotein</keyword>
<dbReference type="InterPro" id="IPR002016">
    <property type="entry name" value="Haem_peroxidase"/>
</dbReference>
<accession>A0A6V7PBX7</accession>
<protein>
    <recommendedName>
        <fullName evidence="17">Peroxidase</fullName>
        <ecNumber evidence="17">1.11.1.7</ecNumber>
    </recommendedName>
</protein>
<feature type="binding site" evidence="14">
    <location>
        <position position="79"/>
    </location>
    <ligand>
        <name>Ca(2+)</name>
        <dbReference type="ChEBI" id="CHEBI:29108"/>
        <label>1</label>
    </ligand>
</feature>
<feature type="binding site" evidence="14">
    <location>
        <position position="264"/>
    </location>
    <ligand>
        <name>Ca(2+)</name>
        <dbReference type="ChEBI" id="CHEBI:29108"/>
        <label>2</label>
    </ligand>
</feature>
<dbReference type="EMBL" id="LR862147">
    <property type="protein sequence ID" value="CAD1828321.1"/>
    <property type="molecule type" value="Genomic_DNA"/>
</dbReference>
<proteinExistence type="inferred from homology"/>
<dbReference type="GO" id="GO:0005576">
    <property type="term" value="C:extracellular region"/>
    <property type="evidence" value="ECO:0007669"/>
    <property type="project" value="UniProtKB-SubCell"/>
</dbReference>
<dbReference type="PANTHER" id="PTHR31517">
    <property type="match status" value="1"/>
</dbReference>
<keyword evidence="17" id="KW-0964">Secreted</keyword>